<dbReference type="FunFam" id="1.20.1250.20:FF:000001">
    <property type="entry name" value="Dicarboxylate MFS transporter"/>
    <property type="match status" value="1"/>
</dbReference>
<evidence type="ECO:0000256" key="9">
    <source>
        <dbReference type="ARBA" id="ARBA00037295"/>
    </source>
</evidence>
<dbReference type="Proteomes" id="UP000294911">
    <property type="component" value="Unassembled WGS sequence"/>
</dbReference>
<dbReference type="PROSITE" id="PS00216">
    <property type="entry name" value="SUGAR_TRANSPORT_1"/>
    <property type="match status" value="1"/>
</dbReference>
<keyword evidence="14" id="KW-1185">Reference proteome</keyword>
<dbReference type="AlphaFoldDB" id="A0A4R2Q1V7"/>
<feature type="transmembrane region" description="Helical" evidence="11">
    <location>
        <begin position="93"/>
        <end position="112"/>
    </location>
</feature>
<dbReference type="InterPro" id="IPR036259">
    <property type="entry name" value="MFS_trans_sf"/>
</dbReference>
<dbReference type="GO" id="GO:0015293">
    <property type="term" value="F:symporter activity"/>
    <property type="evidence" value="ECO:0007669"/>
    <property type="project" value="UniProtKB-KW"/>
</dbReference>
<organism evidence="13 14">
    <name type="scientific">Tamaricihabitans halophyticus</name>
    <dbReference type="NCBI Taxonomy" id="1262583"/>
    <lineage>
        <taxon>Bacteria</taxon>
        <taxon>Bacillati</taxon>
        <taxon>Actinomycetota</taxon>
        <taxon>Actinomycetes</taxon>
        <taxon>Pseudonocardiales</taxon>
        <taxon>Pseudonocardiaceae</taxon>
        <taxon>Tamaricihabitans</taxon>
    </lineage>
</organism>
<evidence type="ECO:0000256" key="6">
    <source>
        <dbReference type="ARBA" id="ARBA00022847"/>
    </source>
</evidence>
<evidence type="ECO:0000256" key="2">
    <source>
        <dbReference type="ARBA" id="ARBA00008240"/>
    </source>
</evidence>
<dbReference type="InterPro" id="IPR005829">
    <property type="entry name" value="Sugar_transporter_CS"/>
</dbReference>
<evidence type="ECO:0000256" key="4">
    <source>
        <dbReference type="ARBA" id="ARBA00022475"/>
    </source>
</evidence>
<dbReference type="Gene3D" id="1.20.1250.20">
    <property type="entry name" value="MFS general substrate transporter like domains"/>
    <property type="match status" value="2"/>
</dbReference>
<dbReference type="PANTHER" id="PTHR43045:SF1">
    <property type="entry name" value="SHIKIMATE TRANSPORTER"/>
    <property type="match status" value="1"/>
</dbReference>
<feature type="transmembrane region" description="Helical" evidence="11">
    <location>
        <begin position="379"/>
        <end position="403"/>
    </location>
</feature>
<comment type="subcellular location">
    <subcellularLocation>
        <location evidence="1">Cell membrane</location>
        <topology evidence="1">Multi-pass membrane protein</topology>
    </subcellularLocation>
</comment>
<feature type="transmembrane region" description="Helical" evidence="11">
    <location>
        <begin position="251"/>
        <end position="275"/>
    </location>
</feature>
<name>A0A4R2Q1V7_9PSEU</name>
<evidence type="ECO:0000313" key="13">
    <source>
        <dbReference type="EMBL" id="TCP42622.1"/>
    </source>
</evidence>
<evidence type="ECO:0000256" key="8">
    <source>
        <dbReference type="ARBA" id="ARBA00023136"/>
    </source>
</evidence>
<feature type="transmembrane region" description="Helical" evidence="11">
    <location>
        <begin position="409"/>
        <end position="427"/>
    </location>
</feature>
<dbReference type="PROSITE" id="PS50850">
    <property type="entry name" value="MFS"/>
    <property type="match status" value="1"/>
</dbReference>
<feature type="transmembrane region" description="Helical" evidence="11">
    <location>
        <begin position="60"/>
        <end position="81"/>
    </location>
</feature>
<dbReference type="EMBL" id="SLXQ01000023">
    <property type="protein sequence ID" value="TCP42622.1"/>
    <property type="molecule type" value="Genomic_DNA"/>
</dbReference>
<comment type="function">
    <text evidence="9">May be a proton symporter involved in the uptake of osmolytes such as proline and glycine betaine.</text>
</comment>
<dbReference type="SUPFAM" id="SSF103473">
    <property type="entry name" value="MFS general substrate transporter"/>
    <property type="match status" value="1"/>
</dbReference>
<evidence type="ECO:0000256" key="11">
    <source>
        <dbReference type="SAM" id="Phobius"/>
    </source>
</evidence>
<proteinExistence type="inferred from homology"/>
<evidence type="ECO:0000256" key="3">
    <source>
        <dbReference type="ARBA" id="ARBA00022448"/>
    </source>
</evidence>
<dbReference type="CDD" id="cd17369">
    <property type="entry name" value="MFS_ShiA_like"/>
    <property type="match status" value="1"/>
</dbReference>
<evidence type="ECO:0000256" key="1">
    <source>
        <dbReference type="ARBA" id="ARBA00004651"/>
    </source>
</evidence>
<feature type="transmembrane region" description="Helical" evidence="11">
    <location>
        <begin position="192"/>
        <end position="211"/>
    </location>
</feature>
<dbReference type="InterPro" id="IPR020846">
    <property type="entry name" value="MFS_dom"/>
</dbReference>
<feature type="transmembrane region" description="Helical" evidence="11">
    <location>
        <begin position="20"/>
        <end position="40"/>
    </location>
</feature>
<feature type="transmembrane region" description="Helical" evidence="11">
    <location>
        <begin position="287"/>
        <end position="306"/>
    </location>
</feature>
<evidence type="ECO:0000256" key="10">
    <source>
        <dbReference type="ARBA" id="ARBA00039918"/>
    </source>
</evidence>
<dbReference type="Pfam" id="PF00083">
    <property type="entry name" value="Sugar_tr"/>
    <property type="match status" value="2"/>
</dbReference>
<reference evidence="13 14" key="1">
    <citation type="submission" date="2019-03" db="EMBL/GenBank/DDBJ databases">
        <title>Genomic Encyclopedia of Type Strains, Phase IV (KMG-IV): sequencing the most valuable type-strain genomes for metagenomic binning, comparative biology and taxonomic classification.</title>
        <authorList>
            <person name="Goeker M."/>
        </authorList>
    </citation>
    <scope>NUCLEOTIDE SEQUENCE [LARGE SCALE GENOMIC DNA]</scope>
    <source>
        <strain evidence="13 14">DSM 45765</strain>
    </source>
</reference>
<protein>
    <recommendedName>
        <fullName evidence="10">Putative proline/betaine transporter</fullName>
    </recommendedName>
</protein>
<dbReference type="GO" id="GO:0005886">
    <property type="term" value="C:plasma membrane"/>
    <property type="evidence" value="ECO:0007669"/>
    <property type="project" value="UniProtKB-SubCell"/>
</dbReference>
<keyword evidence="6" id="KW-0769">Symport</keyword>
<feature type="transmembrane region" description="Helical" evidence="11">
    <location>
        <begin position="157"/>
        <end position="180"/>
    </location>
</feature>
<sequence>MAQRDGLVTGTNERATRRVVVASLVGTTIEYYDFAVYGMAASLVLADLFFPSDSSTASTLAAFATFAVAFVARPIGVVIFGNLGDRIGRKHSLLLSLITMGIATVAVGLLPTHGAVGVLAPILLVICRIFQGIGIGGEWGGAVLLAAEHAPPKKRAVYAAVPNIGPPLGFVVASIVFAIVSSTTSAASFAAWGWRIPFLLSAVLIGVGIWMRTRIEESPVFAESAKQESAEKAEHVGIPIVTLLRHHWPRVVVGIGAAISGAGIWYLMSIFSISYGVDEQGVEKNQMILAVCIAACVHMALIVPVARLSERIGRRRPMLWGAAGLAIWSIPMFGLLGTGNAVVIGLGFSVGMVPLTLLYAPICAYLAELFPVGVRYSGTSATFITAQIIGGGFAPMIATALLAGDASPARLGFYGLLLSLISLLCLWRGPETKGAGF</sequence>
<dbReference type="PROSITE" id="PS00217">
    <property type="entry name" value="SUGAR_TRANSPORT_2"/>
    <property type="match status" value="1"/>
</dbReference>
<keyword evidence="7 11" id="KW-1133">Transmembrane helix</keyword>
<accession>A0A4R2Q1V7</accession>
<keyword evidence="8 11" id="KW-0472">Membrane</keyword>
<gene>
    <name evidence="13" type="ORF">EV191_12321</name>
</gene>
<evidence type="ECO:0000259" key="12">
    <source>
        <dbReference type="PROSITE" id="PS50850"/>
    </source>
</evidence>
<comment type="caution">
    <text evidence="13">The sequence shown here is derived from an EMBL/GenBank/DDBJ whole genome shotgun (WGS) entry which is preliminary data.</text>
</comment>
<evidence type="ECO:0000256" key="7">
    <source>
        <dbReference type="ARBA" id="ARBA00022989"/>
    </source>
</evidence>
<dbReference type="PANTHER" id="PTHR43045">
    <property type="entry name" value="SHIKIMATE TRANSPORTER"/>
    <property type="match status" value="1"/>
</dbReference>
<feature type="transmembrane region" description="Helical" evidence="11">
    <location>
        <begin position="118"/>
        <end position="145"/>
    </location>
</feature>
<feature type="transmembrane region" description="Helical" evidence="11">
    <location>
        <begin position="318"/>
        <end position="336"/>
    </location>
</feature>
<feature type="domain" description="Major facilitator superfamily (MFS) profile" evidence="12">
    <location>
        <begin position="19"/>
        <end position="433"/>
    </location>
</feature>
<feature type="transmembrane region" description="Helical" evidence="11">
    <location>
        <begin position="342"/>
        <end position="367"/>
    </location>
</feature>
<evidence type="ECO:0000313" key="14">
    <source>
        <dbReference type="Proteomes" id="UP000294911"/>
    </source>
</evidence>
<evidence type="ECO:0000256" key="5">
    <source>
        <dbReference type="ARBA" id="ARBA00022692"/>
    </source>
</evidence>
<keyword evidence="4" id="KW-1003">Cell membrane</keyword>
<dbReference type="InterPro" id="IPR005828">
    <property type="entry name" value="MFS_sugar_transport-like"/>
</dbReference>
<comment type="similarity">
    <text evidence="2">Belongs to the major facilitator superfamily. Metabolite:H+ Symporter (MHS) family (TC 2.A.1.6) family.</text>
</comment>
<keyword evidence="5 11" id="KW-0812">Transmembrane</keyword>
<keyword evidence="3" id="KW-0813">Transport</keyword>